<reference evidence="5" key="2">
    <citation type="journal article" date="2006" name="Phytochemistry">
        <title>Cloning and functional characterisation of two regioselective flavonoid glucosyltransferases from Beta vulgaris.</title>
        <authorList>
            <person name="Isayenkova J."/>
            <person name="Wray V."/>
            <person name="Nimtz M."/>
            <person name="Strack D."/>
            <person name="Vogt T."/>
        </authorList>
    </citation>
    <scope>NUCLEOTIDE SEQUENCE</scope>
</reference>
<evidence type="ECO:0000256" key="1">
    <source>
        <dbReference type="ARBA" id="ARBA00009995"/>
    </source>
</evidence>
<evidence type="ECO:0000256" key="3">
    <source>
        <dbReference type="RuleBase" id="RU003718"/>
    </source>
</evidence>
<evidence type="ECO:0000256" key="2">
    <source>
        <dbReference type="ARBA" id="ARBA00022679"/>
    </source>
</evidence>
<protein>
    <recommendedName>
        <fullName evidence="4">Glycosyltransferase</fullName>
        <ecNumber evidence="4">2.4.1.-</ecNumber>
    </recommendedName>
</protein>
<keyword evidence="2 3" id="KW-0808">Transferase</keyword>
<proteinExistence type="evidence at transcript level"/>
<dbReference type="CDD" id="cd03784">
    <property type="entry name" value="GT1_Gtf-like"/>
    <property type="match status" value="1"/>
</dbReference>
<dbReference type="AlphaFoldDB" id="Q5GIG7"/>
<name>Q5GIG7_BETVU</name>
<dbReference type="PANTHER" id="PTHR48048:SF45">
    <property type="entry name" value="GLYCOSYLTRANSFERASE"/>
    <property type="match status" value="1"/>
</dbReference>
<dbReference type="GO" id="GO:0035251">
    <property type="term" value="F:UDP-glucosyltransferase activity"/>
    <property type="evidence" value="ECO:0007669"/>
    <property type="project" value="InterPro"/>
</dbReference>
<evidence type="ECO:0000313" key="5">
    <source>
        <dbReference type="EMBL" id="AAS94330.1"/>
    </source>
</evidence>
<dbReference type="SUPFAM" id="SSF53756">
    <property type="entry name" value="UDP-Glycosyltransferase/glycogen phosphorylase"/>
    <property type="match status" value="1"/>
</dbReference>
<dbReference type="InterPro" id="IPR050481">
    <property type="entry name" value="UDP-glycosyltransf_plant"/>
</dbReference>
<dbReference type="CAZy" id="GT1">
    <property type="family name" value="Glycosyltransferase Family 1"/>
</dbReference>
<dbReference type="FunFam" id="3.40.50.2000:FF:000056">
    <property type="entry name" value="Glycosyltransferase"/>
    <property type="match status" value="1"/>
</dbReference>
<comment type="similarity">
    <text evidence="1 3">Belongs to the UDP-glycosyltransferase family.</text>
</comment>
<dbReference type="EMBL" id="AY526081">
    <property type="protein sequence ID" value="AAS94330.1"/>
    <property type="molecule type" value="mRNA"/>
</dbReference>
<organism evidence="5">
    <name type="scientific">Beta vulgaris</name>
    <name type="common">Sugar beet</name>
    <dbReference type="NCBI Taxonomy" id="161934"/>
    <lineage>
        <taxon>Eukaryota</taxon>
        <taxon>Viridiplantae</taxon>
        <taxon>Streptophyta</taxon>
        <taxon>Embryophyta</taxon>
        <taxon>Tracheophyta</taxon>
        <taxon>Spermatophyta</taxon>
        <taxon>Magnoliopsida</taxon>
        <taxon>eudicotyledons</taxon>
        <taxon>Gunneridae</taxon>
        <taxon>Pentapetalae</taxon>
        <taxon>Caryophyllales</taxon>
        <taxon>Chenopodiaceae</taxon>
        <taxon>Betoideae</taxon>
        <taxon>Beta</taxon>
    </lineage>
</organism>
<dbReference type="Gene3D" id="3.40.50.2000">
    <property type="entry name" value="Glycogen Phosphorylase B"/>
    <property type="match status" value="2"/>
</dbReference>
<keyword evidence="3 5" id="KW-0328">Glycosyltransferase</keyword>
<evidence type="ECO:0000256" key="4">
    <source>
        <dbReference type="RuleBase" id="RU362057"/>
    </source>
</evidence>
<dbReference type="PROSITE" id="PS00375">
    <property type="entry name" value="UDPGT"/>
    <property type="match status" value="1"/>
</dbReference>
<dbReference type="EC" id="2.4.1.-" evidence="4"/>
<dbReference type="InterPro" id="IPR002213">
    <property type="entry name" value="UDP_glucos_trans"/>
</dbReference>
<dbReference type="PANTHER" id="PTHR48048">
    <property type="entry name" value="GLYCOSYLTRANSFERASE"/>
    <property type="match status" value="1"/>
</dbReference>
<sequence length="492" mass="54395">MSSSTASLTVTADAELVFVPAPGMGHLKSAVELAKLIIQRNHRISIVILIINIPTTTSLINDFVHSQSRNNPYPTHLTFMTLPPLSNPPERSSPDFMRILIELHEPLVKQAVEERIRAGSSKLAGFVLDMFCTNMIDIATNLNVPAYIFFTSGANMLSLMFHFQSMNDEGVFDLTKDHISPNAEFDVPGFVNRVPEKVLPAVLIDKESGVPMLLNLVRGLRRSKGILVNSFTELETSGVQALLDQATEGGSIPAIYPVGPILELDSGSQGEDHVSILQWLDKQPSSSVVFLCFGSMGSFDANEVKEIANGLEKSGHRFLWSLRKPPSAGTTQPSQDQTFVEALPEGFVDRTAKIGKIISWAPQVSILSHPSVGGFVSHCGWNSTLESMWFGVPVATWPLHAEQQLNAFELIKELGLAVEIRMDYRHDWKTRKANFVVTAEEVENGVQKLMSLDEETKKRVRQMRDEGRKALEDGGSSHMSLARFIQDVLTFE</sequence>
<accession>Q5GIG7</accession>
<dbReference type="SMR" id="Q5GIG7"/>
<dbReference type="InterPro" id="IPR035595">
    <property type="entry name" value="UDP_glycos_trans_CS"/>
</dbReference>
<dbReference type="Pfam" id="PF00201">
    <property type="entry name" value="UDPGT"/>
    <property type="match status" value="1"/>
</dbReference>
<reference evidence="5" key="1">
    <citation type="submission" date="2004-01" db="EMBL/GenBank/DDBJ databases">
        <title>Flavonoid- and betanidin-O-glucosyltransferase from Beta vulgaris L. (red beet).</title>
        <authorList>
            <person name="Hans J."/>
            <person name="Vogt T."/>
            <person name="Strack D."/>
        </authorList>
    </citation>
    <scope>NUCLEOTIDE SEQUENCE</scope>
</reference>